<proteinExistence type="predicted"/>
<dbReference type="EMBL" id="JACIBV010000001">
    <property type="protein sequence ID" value="MBB3732763.1"/>
    <property type="molecule type" value="Genomic_DNA"/>
</dbReference>
<accession>A0A7W5VIT5</accession>
<dbReference type="AlphaFoldDB" id="A0A7W5VIT5"/>
<reference evidence="1 2" key="1">
    <citation type="submission" date="2020-08" db="EMBL/GenBank/DDBJ databases">
        <title>Sequencing the genomes of 1000 actinobacteria strains.</title>
        <authorList>
            <person name="Klenk H.-P."/>
        </authorList>
    </citation>
    <scope>NUCLEOTIDE SEQUENCE [LARGE SCALE GENOMIC DNA]</scope>
    <source>
        <strain evidence="1 2">DSM 44320</strain>
    </source>
</reference>
<dbReference type="Proteomes" id="UP000579945">
    <property type="component" value="Unassembled WGS sequence"/>
</dbReference>
<organism evidence="1 2">
    <name type="scientific">Nonomuraea dietziae</name>
    <dbReference type="NCBI Taxonomy" id="65515"/>
    <lineage>
        <taxon>Bacteria</taxon>
        <taxon>Bacillati</taxon>
        <taxon>Actinomycetota</taxon>
        <taxon>Actinomycetes</taxon>
        <taxon>Streptosporangiales</taxon>
        <taxon>Streptosporangiaceae</taxon>
        <taxon>Nonomuraea</taxon>
    </lineage>
</organism>
<keyword evidence="2" id="KW-1185">Reference proteome</keyword>
<sequence>MQGHFTIPAMTELAAALSVTIQDPAPPREIHFSRAGCRLRIRLGWNRIPGAVAQRRVDRAHVDFVCLGLRGAARLTAQDPRGHDASR</sequence>
<evidence type="ECO:0000313" key="2">
    <source>
        <dbReference type="Proteomes" id="UP000579945"/>
    </source>
</evidence>
<dbReference type="GeneID" id="95394781"/>
<gene>
    <name evidence="1" type="ORF">FHR33_008623</name>
</gene>
<evidence type="ECO:0000313" key="1">
    <source>
        <dbReference type="EMBL" id="MBB3732763.1"/>
    </source>
</evidence>
<protein>
    <submittedName>
        <fullName evidence="1">Uncharacterized protein</fullName>
    </submittedName>
</protein>
<dbReference type="RefSeq" id="WP_183659752.1">
    <property type="nucleotide sequence ID" value="NZ_JACIBV010000001.1"/>
</dbReference>
<name>A0A7W5VIT5_9ACTN</name>
<comment type="caution">
    <text evidence="1">The sequence shown here is derived from an EMBL/GenBank/DDBJ whole genome shotgun (WGS) entry which is preliminary data.</text>
</comment>